<dbReference type="HOGENOM" id="CLU_3056210_0_0_1"/>
<name>U9TGQ3_RHIID</name>
<accession>U9TGQ3</accession>
<gene>
    <name evidence="1" type="ORF">GLOINDRAFT_349512</name>
</gene>
<evidence type="ECO:0000313" key="1">
    <source>
        <dbReference type="EMBL" id="ESA07340.1"/>
    </source>
</evidence>
<organism evidence="1">
    <name type="scientific">Rhizophagus irregularis (strain DAOM 181602 / DAOM 197198 / MUCL 43194)</name>
    <name type="common">Arbuscular mycorrhizal fungus</name>
    <name type="synonym">Glomus intraradices</name>
    <dbReference type="NCBI Taxonomy" id="747089"/>
    <lineage>
        <taxon>Eukaryota</taxon>
        <taxon>Fungi</taxon>
        <taxon>Fungi incertae sedis</taxon>
        <taxon>Mucoromycota</taxon>
        <taxon>Glomeromycotina</taxon>
        <taxon>Glomeromycetes</taxon>
        <taxon>Glomerales</taxon>
        <taxon>Glomeraceae</taxon>
        <taxon>Rhizophagus</taxon>
    </lineage>
</organism>
<reference evidence="1" key="1">
    <citation type="submission" date="2013-07" db="EMBL/GenBank/DDBJ databases">
        <title>The genome of an arbuscular mycorrhizal fungus provides insights into the evolution of the oldest plant symbiosis.</title>
        <authorList>
            <consortium name="DOE Joint Genome Institute"/>
            <person name="Tisserant E."/>
            <person name="Malbreil M."/>
            <person name="Kuo A."/>
            <person name="Kohler A."/>
            <person name="Symeonidi A."/>
            <person name="Balestrini R."/>
            <person name="Charron P."/>
            <person name="Duensing N."/>
            <person name="Frei-dit-Frey N."/>
            <person name="Gianinazzi-Pearson V."/>
            <person name="Gilbert B."/>
            <person name="Handa Y."/>
            <person name="Hijri M."/>
            <person name="Kaul R."/>
            <person name="Kawaguchi M."/>
            <person name="Krajinski F."/>
            <person name="Lammers P."/>
            <person name="Lapierre D."/>
            <person name="Masclaux F.G."/>
            <person name="Murat C."/>
            <person name="Morin E."/>
            <person name="Ndikumana S."/>
            <person name="Pagni M."/>
            <person name="Petitpierre D."/>
            <person name="Requena N."/>
            <person name="Rosikiewicz P."/>
            <person name="Riley R."/>
            <person name="Saito K."/>
            <person name="San Clemente H."/>
            <person name="Shapiro H."/>
            <person name="van Tuinen D."/>
            <person name="Becard G."/>
            <person name="Bonfante P."/>
            <person name="Paszkowski U."/>
            <person name="Shachar-Hill Y."/>
            <person name="Young J.P."/>
            <person name="Sanders I.R."/>
            <person name="Henrissat B."/>
            <person name="Rensing S.A."/>
            <person name="Grigoriev I.V."/>
            <person name="Corradi N."/>
            <person name="Roux C."/>
            <person name="Martin F."/>
        </authorList>
    </citation>
    <scope>NUCLEOTIDE SEQUENCE</scope>
    <source>
        <strain evidence="1">DAOM 197198</strain>
    </source>
</reference>
<proteinExistence type="predicted"/>
<feature type="non-terminal residue" evidence="1">
    <location>
        <position position="54"/>
    </location>
</feature>
<dbReference type="AlphaFoldDB" id="U9TGQ3"/>
<dbReference type="EMBL" id="KI290473">
    <property type="protein sequence ID" value="ESA07340.1"/>
    <property type="molecule type" value="Genomic_DNA"/>
</dbReference>
<sequence length="54" mass="6464">MQMQQRSVIRPENYDVNTVNTSLKKKFILSLIFFFIQKDLSHLLRKLNGSHTFH</sequence>
<protein>
    <submittedName>
        <fullName evidence="1">Uncharacterized protein</fullName>
    </submittedName>
</protein>